<proteinExistence type="predicted"/>
<feature type="transmembrane region" description="Helical" evidence="1">
    <location>
        <begin position="6"/>
        <end position="25"/>
    </location>
</feature>
<evidence type="ECO:0000256" key="1">
    <source>
        <dbReference type="SAM" id="Phobius"/>
    </source>
</evidence>
<keyword evidence="1" id="KW-1133">Transmembrane helix</keyword>
<dbReference type="AlphaFoldDB" id="A0A381TWC1"/>
<keyword evidence="1" id="KW-0812">Transmembrane</keyword>
<gene>
    <name evidence="2" type="ORF">METZ01_LOCUS72121</name>
</gene>
<keyword evidence="1" id="KW-0472">Membrane</keyword>
<accession>A0A381TWC1</accession>
<organism evidence="2">
    <name type="scientific">marine metagenome</name>
    <dbReference type="NCBI Taxonomy" id="408172"/>
    <lineage>
        <taxon>unclassified sequences</taxon>
        <taxon>metagenomes</taxon>
        <taxon>ecological metagenomes</taxon>
    </lineage>
</organism>
<sequence>MDAAFSIFVNGFVGVFTGIALLYLTMKVLSAVAGRPPADSSSNPE</sequence>
<reference evidence="2" key="1">
    <citation type="submission" date="2018-05" db="EMBL/GenBank/DDBJ databases">
        <authorList>
            <person name="Lanie J.A."/>
            <person name="Ng W.-L."/>
            <person name="Kazmierczak K.M."/>
            <person name="Andrzejewski T.M."/>
            <person name="Davidsen T.M."/>
            <person name="Wayne K.J."/>
            <person name="Tettelin H."/>
            <person name="Glass J.I."/>
            <person name="Rusch D."/>
            <person name="Podicherti R."/>
            <person name="Tsui H.-C.T."/>
            <person name="Winkler M.E."/>
        </authorList>
    </citation>
    <scope>NUCLEOTIDE SEQUENCE</scope>
</reference>
<name>A0A381TWC1_9ZZZZ</name>
<dbReference type="EMBL" id="UINC01005128">
    <property type="protein sequence ID" value="SVA19267.1"/>
    <property type="molecule type" value="Genomic_DNA"/>
</dbReference>
<evidence type="ECO:0000313" key="2">
    <source>
        <dbReference type="EMBL" id="SVA19267.1"/>
    </source>
</evidence>
<protein>
    <submittedName>
        <fullName evidence="2">Uncharacterized protein</fullName>
    </submittedName>
</protein>